<name>R6C589_9BACT</name>
<accession>R6C589</accession>
<evidence type="ECO:0000313" key="2">
    <source>
        <dbReference type="Proteomes" id="UP000018362"/>
    </source>
</evidence>
<evidence type="ECO:0000313" key="1">
    <source>
        <dbReference type="EMBL" id="CDA70640.1"/>
    </source>
</evidence>
<proteinExistence type="predicted"/>
<gene>
    <name evidence="1" type="ORF">BN509_01706</name>
</gene>
<reference evidence="1" key="1">
    <citation type="submission" date="2012-11" db="EMBL/GenBank/DDBJ databases">
        <title>Dependencies among metagenomic species, viruses, plasmids and units of genetic variation.</title>
        <authorList>
            <person name="Nielsen H.B."/>
            <person name="Almeida M."/>
            <person name="Juncker A.S."/>
            <person name="Rasmussen S."/>
            <person name="Li J."/>
            <person name="Sunagawa S."/>
            <person name="Plichta D."/>
            <person name="Gautier L."/>
            <person name="Le Chatelier E."/>
            <person name="Peletier E."/>
            <person name="Bonde I."/>
            <person name="Nielsen T."/>
            <person name="Manichanh C."/>
            <person name="Arumugam M."/>
            <person name="Batto J."/>
            <person name="Santos M.B.Q.D."/>
            <person name="Blom N."/>
            <person name="Borruel N."/>
            <person name="Burgdorf K.S."/>
            <person name="Boumezbeur F."/>
            <person name="Casellas F."/>
            <person name="Dore J."/>
            <person name="Guarner F."/>
            <person name="Hansen T."/>
            <person name="Hildebrand F."/>
            <person name="Kaas R.S."/>
            <person name="Kennedy S."/>
            <person name="Kristiansen K."/>
            <person name="Kultima J.R."/>
            <person name="Leonard P."/>
            <person name="Levenez F."/>
            <person name="Lund O."/>
            <person name="Moumen B."/>
            <person name="Le Paslier D."/>
            <person name="Pons N."/>
            <person name="Pedersen O."/>
            <person name="Prifti E."/>
            <person name="Qin J."/>
            <person name="Raes J."/>
            <person name="Tap J."/>
            <person name="Tims S."/>
            <person name="Ussery D.W."/>
            <person name="Yamada T."/>
            <person name="MetaHit consortium"/>
            <person name="Renault P."/>
            <person name="Sicheritz-Ponten T."/>
            <person name="Bork P."/>
            <person name="Wang J."/>
            <person name="Brunak S."/>
            <person name="Ehrlich S.D."/>
        </authorList>
    </citation>
    <scope>NUCLEOTIDE SEQUENCE [LARGE SCALE GENOMIC DNA]</scope>
</reference>
<dbReference type="Proteomes" id="UP000018362">
    <property type="component" value="Unassembled WGS sequence"/>
</dbReference>
<dbReference type="AlphaFoldDB" id="R6C589"/>
<organism evidence="1 2">
    <name type="scientific">Phocaeicola coprocola CAG:162</name>
    <dbReference type="NCBI Taxonomy" id="1263040"/>
    <lineage>
        <taxon>Bacteria</taxon>
        <taxon>Pseudomonadati</taxon>
        <taxon>Bacteroidota</taxon>
        <taxon>Bacteroidia</taxon>
        <taxon>Bacteroidales</taxon>
        <taxon>Bacteroidaceae</taxon>
        <taxon>Phocaeicola</taxon>
    </lineage>
</organism>
<protein>
    <submittedName>
        <fullName evidence="1">Uncharacterized protein</fullName>
    </submittedName>
</protein>
<dbReference type="RefSeq" id="WP_022125965.1">
    <property type="nucleotide sequence ID" value="NZ_FR880980.1"/>
</dbReference>
<sequence length="310" mass="35737">MDSSDKKSEDKVTAALLQVLHYGGHNIVCSLFEDIDLPSNEINVSPQVVEDESRPDGVVSCDCKYKIFIESKIFLDAFNSVHGKKQLEANKKLSSPNDAQWVVYITPDERKPQELEAASEIIWINWQKIVEKLRGYETSDNLVKFLIDQFCIYVDHIVFGNKGRLSNHGALSSIEMLDKDQRVIIVGGAWGEDVALKYHFYACQEGRYFLPAKYIAFYHKNRIQNIFEIEDIIESTCLTENLVGQKYLEEKEPNYNHKPRKFFKLKHLHTFNPEIKNDTVDKNGKPCAFTYNQRYTTYSAIMNASKTSEL</sequence>
<dbReference type="EMBL" id="CBCJ010000077">
    <property type="protein sequence ID" value="CDA70640.1"/>
    <property type="molecule type" value="Genomic_DNA"/>
</dbReference>
<comment type="caution">
    <text evidence="1">The sequence shown here is derived from an EMBL/GenBank/DDBJ whole genome shotgun (WGS) entry which is preliminary data.</text>
</comment>